<dbReference type="EMBL" id="PEXQ01000016">
    <property type="protein sequence ID" value="PIU16357.1"/>
    <property type="molecule type" value="Genomic_DNA"/>
</dbReference>
<evidence type="ECO:0000313" key="2">
    <source>
        <dbReference type="Proteomes" id="UP000229784"/>
    </source>
</evidence>
<reference evidence="2" key="1">
    <citation type="submission" date="2017-09" db="EMBL/GenBank/DDBJ databases">
        <title>Depth-based differentiation of microbial function through sediment-hosted aquifers and enrichment of novel symbionts in the deep terrestrial subsurface.</title>
        <authorList>
            <person name="Probst A.J."/>
            <person name="Ladd B."/>
            <person name="Jarett J.K."/>
            <person name="Geller-Mcgrath D.E."/>
            <person name="Sieber C.M.K."/>
            <person name="Emerson J.B."/>
            <person name="Anantharaman K."/>
            <person name="Thomas B.C."/>
            <person name="Malmstrom R."/>
            <person name="Stieglmeier M."/>
            <person name="Klingl A."/>
            <person name="Woyke T."/>
            <person name="Ryan C.M."/>
            <person name="Banfield J.F."/>
        </authorList>
    </citation>
    <scope>NUCLEOTIDE SEQUENCE [LARGE SCALE GENOMIC DNA]</scope>
</reference>
<name>A0A2M6XV70_9BACT</name>
<dbReference type="Proteomes" id="UP000229784">
    <property type="component" value="Unassembled WGS sequence"/>
</dbReference>
<sequence length="90" mass="10545">MYHNVFNFTYKNIPVKSPAPNQNLSLKNFQSLGKKPPAQTIRDKLNETEKTRENLVLFWRGGKCLNILAVKIFLLTPFFNVRYNGHNLMY</sequence>
<accession>A0A2M6XV70</accession>
<evidence type="ECO:0000313" key="1">
    <source>
        <dbReference type="EMBL" id="PIU16357.1"/>
    </source>
</evidence>
<gene>
    <name evidence="1" type="ORF">COT20_00545</name>
</gene>
<protein>
    <submittedName>
        <fullName evidence="1">Uncharacterized protein</fullName>
    </submittedName>
</protein>
<proteinExistence type="predicted"/>
<comment type="caution">
    <text evidence="1">The sequence shown here is derived from an EMBL/GenBank/DDBJ whole genome shotgun (WGS) entry which is preliminary data.</text>
</comment>
<organism evidence="1 2">
    <name type="scientific">bacterium (Candidatus Gribaldobacteria) CG08_land_8_20_14_0_20_39_15</name>
    <dbReference type="NCBI Taxonomy" id="2014273"/>
    <lineage>
        <taxon>Bacteria</taxon>
        <taxon>Candidatus Gribaldobacteria</taxon>
    </lineage>
</organism>
<dbReference type="AlphaFoldDB" id="A0A2M6XV70"/>